<comment type="similarity">
    <text evidence="1 2">Belongs to the heparin-binding growth factors family.</text>
</comment>
<evidence type="ECO:0000256" key="1">
    <source>
        <dbReference type="ARBA" id="ARBA00007936"/>
    </source>
</evidence>
<dbReference type="PANTHER" id="PTHR11486">
    <property type="entry name" value="FIBROBLAST GROWTH FACTOR"/>
    <property type="match status" value="1"/>
</dbReference>
<dbReference type="Pfam" id="PF00167">
    <property type="entry name" value="FGF"/>
    <property type="match status" value="2"/>
</dbReference>
<dbReference type="Proteomes" id="UP001476798">
    <property type="component" value="Unassembled WGS sequence"/>
</dbReference>
<dbReference type="Gene3D" id="2.80.10.50">
    <property type="match status" value="2"/>
</dbReference>
<gene>
    <name evidence="3" type="primary">FGF16</name>
    <name evidence="3" type="ORF">GOODEAATRI_005091</name>
</gene>
<proteinExistence type="inferred from homology"/>
<dbReference type="InterPro" id="IPR008996">
    <property type="entry name" value="IL1/FGF"/>
</dbReference>
<dbReference type="SMART" id="SM00442">
    <property type="entry name" value="FGF"/>
    <property type="match status" value="1"/>
</dbReference>
<evidence type="ECO:0000313" key="3">
    <source>
        <dbReference type="EMBL" id="MEQ2174173.1"/>
    </source>
</evidence>
<dbReference type="InterPro" id="IPR002209">
    <property type="entry name" value="Fibroblast_GF_fam"/>
</dbReference>
<dbReference type="SUPFAM" id="SSF50353">
    <property type="entry name" value="Cytokine"/>
    <property type="match status" value="2"/>
</dbReference>
<organism evidence="3 4">
    <name type="scientific">Goodea atripinnis</name>
    <dbReference type="NCBI Taxonomy" id="208336"/>
    <lineage>
        <taxon>Eukaryota</taxon>
        <taxon>Metazoa</taxon>
        <taxon>Chordata</taxon>
        <taxon>Craniata</taxon>
        <taxon>Vertebrata</taxon>
        <taxon>Euteleostomi</taxon>
        <taxon>Actinopterygii</taxon>
        <taxon>Neopterygii</taxon>
        <taxon>Teleostei</taxon>
        <taxon>Neoteleostei</taxon>
        <taxon>Acanthomorphata</taxon>
        <taxon>Ovalentaria</taxon>
        <taxon>Atherinomorphae</taxon>
        <taxon>Cyprinodontiformes</taxon>
        <taxon>Goodeidae</taxon>
        <taxon>Goodea</taxon>
    </lineage>
</organism>
<sequence length="278" mass="31296">MPPLNVTAVQTMAEVGSFLGTLDLDLQSFPALGSAPLPESPAGLSERLGQIEGRLQQGSPTDFGHLKGILRRRQLYCRTGFQLEIFPNGTVHGTRQDHSRFGILEFISLAVGLVSIRGVDAGLYLGMNEKGELYGSVSFFYSSTQLSTSQDLIPCKPRLPSGFLIWVQGGNSFQIQTQSLPLVFKYSKANLLFPVLQSKLTAECVFREQFEENWYNTYASTLYKHTDTGRFYYVALNKDGSPREGGRTKKHQKLTHFLPRPVEIEKIPQEYRDVFQYR</sequence>
<reference evidence="3 4" key="1">
    <citation type="submission" date="2021-06" db="EMBL/GenBank/DDBJ databases">
        <authorList>
            <person name="Palmer J.M."/>
        </authorList>
    </citation>
    <scope>NUCLEOTIDE SEQUENCE [LARGE SCALE GENOMIC DNA]</scope>
    <source>
        <strain evidence="3 4">GA_2019</strain>
        <tissue evidence="3">Muscle</tissue>
    </source>
</reference>
<comment type="caution">
    <text evidence="3">The sequence shown here is derived from an EMBL/GenBank/DDBJ whole genome shotgun (WGS) entry which is preliminary data.</text>
</comment>
<name>A0ABV0NRY7_9TELE</name>
<keyword evidence="4" id="KW-1185">Reference proteome</keyword>
<evidence type="ECO:0000313" key="4">
    <source>
        <dbReference type="Proteomes" id="UP001476798"/>
    </source>
</evidence>
<dbReference type="PRINTS" id="PR00263">
    <property type="entry name" value="HBGFFGF"/>
</dbReference>
<dbReference type="EMBL" id="JAHRIO010050201">
    <property type="protein sequence ID" value="MEQ2174173.1"/>
    <property type="molecule type" value="Genomic_DNA"/>
</dbReference>
<evidence type="ECO:0000256" key="2">
    <source>
        <dbReference type="RuleBase" id="RU049442"/>
    </source>
</evidence>
<protein>
    <recommendedName>
        <fullName evidence="2">Fibroblast growth factor</fullName>
        <shortName evidence="2">FGF</shortName>
    </recommendedName>
</protein>
<accession>A0ABV0NRY7</accession>